<feature type="domain" description="TFIIB-type" evidence="6">
    <location>
        <begin position="12"/>
        <end position="43"/>
    </location>
</feature>
<dbReference type="Pfam" id="PF08271">
    <property type="entry name" value="Zn_Ribbon_TF"/>
    <property type="match status" value="1"/>
</dbReference>
<evidence type="ECO:0000313" key="7">
    <source>
        <dbReference type="EMBL" id="KAL3798799.1"/>
    </source>
</evidence>
<dbReference type="InterPro" id="IPR013137">
    <property type="entry name" value="Znf_TFIIB"/>
</dbReference>
<dbReference type="InterPro" id="IPR000812">
    <property type="entry name" value="TFIIB"/>
</dbReference>
<keyword evidence="8" id="KW-1185">Reference proteome</keyword>
<evidence type="ECO:0000256" key="2">
    <source>
        <dbReference type="ARBA" id="ARBA00023163"/>
    </source>
</evidence>
<proteinExistence type="predicted"/>
<protein>
    <recommendedName>
        <fullName evidence="3">General transcription factor TFIIB</fullName>
    </recommendedName>
</protein>
<evidence type="ECO:0000256" key="1">
    <source>
        <dbReference type="ARBA" id="ARBA00023015"/>
    </source>
</evidence>
<sequence length="790" mass="86044">MPPSHPDTPIDTPTRCPYCQIPTIHTDARTGDTLCTTCGIVLSSHLLDSTPEWRDYDNDDPSAALAKQRCGAPVDEGQWRGGLMPTTLGKVPYVRTGNSEENRRLGGWRKRLMRTNALIEQMMERQWKEQCDEVALERKVREARVERGEAAESDFVRGVACHGDYEELLGREGTLDKQQVGVLTPLRDRKWVITDAILLHGSLEETRLGHQSILEKERSMLSKSLDATCRSTAAKLYVAFALLSRASRKLELDGRILGEMSTWLMEYAKKRELRVKGISKEGSGGTNSRGGNEGFTLSLIGREEMMAFKKTSTASWSNVDLHRLRQYASLSAAIAYLSAKRNGKGRTLAEVCGAFGTFCVSQGMGGGGGGEEPLVRPKYCSKAMQELRAVLPHAVVLPTASSAPAVPTVVISTNVGMENGSLKPEASSTMSSSVSVKQEGSNRVLTPIKTESRTTLIGGSTSVVSLSSTSTTSTVSPILETSNQNSSINNPCSKNIISNTEDEALADLTSRMGRSLDLPPCAIKAAVAMAVQCSSDASAPEALTFKSAGRNNTIRPPIRRSNNRNSLFIVKNGGGKYPRGGYAMSQREGSPDVIAAASILLVCMAGQKMQTLARQAVNRPYNSPPKESIDIMSDHEDEKLFSSLATLSNPLDDLADELTSSKESTTKSTLIDSQVLVQTTPTSRPTEQSSFDSWAAWNRQPPWHREVSQIEKCTGVPCKTIISYYSNVLHPRRSYFLDVARKGSLSEFEMMPPRKKIKTEHGTQEEGPGNTSSLLRNFAAASPLISLRGL</sequence>
<dbReference type="GO" id="GO:0008270">
    <property type="term" value="F:zinc ion binding"/>
    <property type="evidence" value="ECO:0007669"/>
    <property type="project" value="UniProtKB-KW"/>
</dbReference>
<keyword evidence="2" id="KW-0804">Transcription</keyword>
<evidence type="ECO:0000256" key="4">
    <source>
        <dbReference type="PROSITE-ProRule" id="PRU00469"/>
    </source>
</evidence>
<evidence type="ECO:0000259" key="6">
    <source>
        <dbReference type="PROSITE" id="PS51134"/>
    </source>
</evidence>
<gene>
    <name evidence="7" type="ORF">HJC23_004587</name>
</gene>
<dbReference type="PRINTS" id="PR00685">
    <property type="entry name" value="TIFACTORIIB"/>
</dbReference>
<dbReference type="Proteomes" id="UP001516023">
    <property type="component" value="Unassembled WGS sequence"/>
</dbReference>
<keyword evidence="4" id="KW-0863">Zinc-finger</keyword>
<keyword evidence="1" id="KW-0805">Transcription regulation</keyword>
<feature type="compositionally biased region" description="Low complexity" evidence="5">
    <location>
        <begin position="427"/>
        <end position="436"/>
    </location>
</feature>
<evidence type="ECO:0000256" key="5">
    <source>
        <dbReference type="SAM" id="MobiDB-lite"/>
    </source>
</evidence>
<reference evidence="7 8" key="1">
    <citation type="journal article" date="2020" name="G3 (Bethesda)">
        <title>Improved Reference Genome for Cyclotella cryptica CCMP332, a Model for Cell Wall Morphogenesis, Salinity Adaptation, and Lipid Production in Diatoms (Bacillariophyta).</title>
        <authorList>
            <person name="Roberts W.R."/>
            <person name="Downey K.M."/>
            <person name="Ruck E.C."/>
            <person name="Traller J.C."/>
            <person name="Alverson A.J."/>
        </authorList>
    </citation>
    <scope>NUCLEOTIDE SEQUENCE [LARGE SCALE GENOMIC DNA]</scope>
    <source>
        <strain evidence="7 8">CCMP332</strain>
    </source>
</reference>
<dbReference type="Gene3D" id="1.10.472.170">
    <property type="match status" value="1"/>
</dbReference>
<feature type="region of interest" description="Disordered" evidence="5">
    <location>
        <begin position="421"/>
        <end position="442"/>
    </location>
</feature>
<dbReference type="PANTHER" id="PTHR11618:SF13">
    <property type="entry name" value="TRANSCRIPTION INITIATION FACTOR IIB"/>
    <property type="match status" value="1"/>
</dbReference>
<dbReference type="EMBL" id="JABMIG020000043">
    <property type="protein sequence ID" value="KAL3798799.1"/>
    <property type="molecule type" value="Genomic_DNA"/>
</dbReference>
<dbReference type="SUPFAM" id="SSF57783">
    <property type="entry name" value="Zinc beta-ribbon"/>
    <property type="match status" value="1"/>
</dbReference>
<evidence type="ECO:0000256" key="3">
    <source>
        <dbReference type="ARBA" id="ARBA00031706"/>
    </source>
</evidence>
<dbReference type="PROSITE" id="PS51134">
    <property type="entry name" value="ZF_TFIIB"/>
    <property type="match status" value="1"/>
</dbReference>
<organism evidence="7 8">
    <name type="scientific">Cyclotella cryptica</name>
    <dbReference type="NCBI Taxonomy" id="29204"/>
    <lineage>
        <taxon>Eukaryota</taxon>
        <taxon>Sar</taxon>
        <taxon>Stramenopiles</taxon>
        <taxon>Ochrophyta</taxon>
        <taxon>Bacillariophyta</taxon>
        <taxon>Coscinodiscophyceae</taxon>
        <taxon>Thalassiosirophycidae</taxon>
        <taxon>Stephanodiscales</taxon>
        <taxon>Stephanodiscaceae</taxon>
        <taxon>Cyclotella</taxon>
    </lineage>
</organism>
<evidence type="ECO:0000313" key="8">
    <source>
        <dbReference type="Proteomes" id="UP001516023"/>
    </source>
</evidence>
<dbReference type="AlphaFoldDB" id="A0ABD3QFE3"/>
<keyword evidence="4" id="KW-0479">Metal-binding</keyword>
<dbReference type="PANTHER" id="PTHR11618">
    <property type="entry name" value="TRANSCRIPTION INITIATION FACTOR IIB-RELATED"/>
    <property type="match status" value="1"/>
</dbReference>
<name>A0ABD3QFE3_9STRA</name>
<keyword evidence="4" id="KW-0862">Zinc</keyword>
<accession>A0ABD3QFE3</accession>
<comment type="caution">
    <text evidence="7">The sequence shown here is derived from an EMBL/GenBank/DDBJ whole genome shotgun (WGS) entry which is preliminary data.</text>
</comment>